<comment type="cofactor">
    <cofactor evidence="16">
        <name>Mg(2+)</name>
        <dbReference type="ChEBI" id="CHEBI:18420"/>
    </cofactor>
    <text evidence="16">Binds 2 magnesium ions per subunit.</text>
</comment>
<name>A0A517E078_9FIRM</name>
<keyword evidence="4 16" id="KW-0515">Mutator protein</keyword>
<accession>A0A517E078</accession>
<dbReference type="OrthoDB" id="9808813at2"/>
<dbReference type="CDD" id="cd03586">
    <property type="entry name" value="PolY_Pol_IV_kappa"/>
    <property type="match status" value="1"/>
</dbReference>
<dbReference type="PANTHER" id="PTHR11076:SF33">
    <property type="entry name" value="DNA POLYMERASE KAPPA"/>
    <property type="match status" value="1"/>
</dbReference>
<keyword evidence="14 16" id="KW-0234">DNA repair</keyword>
<dbReference type="InterPro" id="IPR017961">
    <property type="entry name" value="DNA_pol_Y-fam_little_finger"/>
</dbReference>
<evidence type="ECO:0000256" key="11">
    <source>
        <dbReference type="ARBA" id="ARBA00022842"/>
    </source>
</evidence>
<evidence type="ECO:0000313" key="19">
    <source>
        <dbReference type="Proteomes" id="UP000320776"/>
    </source>
</evidence>
<evidence type="ECO:0000259" key="17">
    <source>
        <dbReference type="PROSITE" id="PS50173"/>
    </source>
</evidence>
<dbReference type="GO" id="GO:0003887">
    <property type="term" value="F:DNA-directed DNA polymerase activity"/>
    <property type="evidence" value="ECO:0007669"/>
    <property type="project" value="UniProtKB-UniRule"/>
</dbReference>
<evidence type="ECO:0000256" key="14">
    <source>
        <dbReference type="ARBA" id="ARBA00023204"/>
    </source>
</evidence>
<dbReference type="NCBIfam" id="NF003015">
    <property type="entry name" value="PRK03858.1"/>
    <property type="match status" value="1"/>
</dbReference>
<dbReference type="FunFam" id="3.30.1490.100:FF:000004">
    <property type="entry name" value="DNA polymerase IV"/>
    <property type="match status" value="1"/>
</dbReference>
<dbReference type="SUPFAM" id="SSF100879">
    <property type="entry name" value="Lesion bypass DNA polymerase (Y-family), little finger domain"/>
    <property type="match status" value="1"/>
</dbReference>
<organism evidence="18 19">
    <name type="scientific">Sporomusa termitida</name>
    <dbReference type="NCBI Taxonomy" id="2377"/>
    <lineage>
        <taxon>Bacteria</taxon>
        <taxon>Bacillati</taxon>
        <taxon>Bacillota</taxon>
        <taxon>Negativicutes</taxon>
        <taxon>Selenomonadales</taxon>
        <taxon>Sporomusaceae</taxon>
        <taxon>Sporomusa</taxon>
    </lineage>
</organism>
<dbReference type="RefSeq" id="WP_144352330.1">
    <property type="nucleotide sequence ID" value="NZ_CP036259.1"/>
</dbReference>
<evidence type="ECO:0000256" key="16">
    <source>
        <dbReference type="HAMAP-Rule" id="MF_01113"/>
    </source>
</evidence>
<feature type="domain" description="UmuC" evidence="17">
    <location>
        <begin position="5"/>
        <end position="185"/>
    </location>
</feature>
<evidence type="ECO:0000256" key="15">
    <source>
        <dbReference type="ARBA" id="ARBA00049244"/>
    </source>
</evidence>
<keyword evidence="6 16" id="KW-0808">Transferase</keyword>
<dbReference type="InterPro" id="IPR043502">
    <property type="entry name" value="DNA/RNA_pol_sf"/>
</dbReference>
<dbReference type="AlphaFoldDB" id="A0A517E078"/>
<dbReference type="GO" id="GO:0006261">
    <property type="term" value="P:DNA-templated DNA replication"/>
    <property type="evidence" value="ECO:0007669"/>
    <property type="project" value="UniProtKB-UniRule"/>
</dbReference>
<dbReference type="GO" id="GO:0005829">
    <property type="term" value="C:cytosol"/>
    <property type="evidence" value="ECO:0007669"/>
    <property type="project" value="TreeGrafter"/>
</dbReference>
<dbReference type="InterPro" id="IPR043128">
    <property type="entry name" value="Rev_trsase/Diguanyl_cyclase"/>
</dbReference>
<dbReference type="GO" id="GO:0000287">
    <property type="term" value="F:magnesium ion binding"/>
    <property type="evidence" value="ECO:0007669"/>
    <property type="project" value="UniProtKB-UniRule"/>
</dbReference>
<comment type="similarity">
    <text evidence="2 16">Belongs to the DNA polymerase type-Y family.</text>
</comment>
<dbReference type="PROSITE" id="PS50173">
    <property type="entry name" value="UMUC"/>
    <property type="match status" value="1"/>
</dbReference>
<evidence type="ECO:0000256" key="12">
    <source>
        <dbReference type="ARBA" id="ARBA00022932"/>
    </source>
</evidence>
<dbReference type="NCBIfam" id="NF002677">
    <property type="entry name" value="PRK02406.1"/>
    <property type="match status" value="1"/>
</dbReference>
<dbReference type="NCBIfam" id="NF002751">
    <property type="entry name" value="PRK02794.1"/>
    <property type="match status" value="1"/>
</dbReference>
<keyword evidence="13 16" id="KW-0238">DNA-binding</keyword>
<dbReference type="HAMAP" id="MF_01113">
    <property type="entry name" value="DNApol_IV"/>
    <property type="match status" value="1"/>
</dbReference>
<reference evidence="18 19" key="1">
    <citation type="submission" date="2019-02" db="EMBL/GenBank/DDBJ databases">
        <title>Closed genome of Sporomusa termitida DSM 4440.</title>
        <authorList>
            <person name="Poehlein A."/>
            <person name="Daniel R."/>
        </authorList>
    </citation>
    <scope>NUCLEOTIDE SEQUENCE [LARGE SCALE GENOMIC DNA]</scope>
    <source>
        <strain evidence="18 19">DSM 4440</strain>
    </source>
</reference>
<dbReference type="GO" id="GO:0042276">
    <property type="term" value="P:error-prone translesion synthesis"/>
    <property type="evidence" value="ECO:0007669"/>
    <property type="project" value="TreeGrafter"/>
</dbReference>
<evidence type="ECO:0000256" key="2">
    <source>
        <dbReference type="ARBA" id="ARBA00010945"/>
    </source>
</evidence>
<gene>
    <name evidence="18" type="primary">dinB_2</name>
    <name evidence="16" type="synonym">dinB</name>
    <name evidence="18" type="ORF">SPTER_44610</name>
</gene>
<evidence type="ECO:0000256" key="13">
    <source>
        <dbReference type="ARBA" id="ARBA00023125"/>
    </source>
</evidence>
<keyword evidence="19" id="KW-1185">Reference proteome</keyword>
<dbReference type="InterPro" id="IPR050116">
    <property type="entry name" value="DNA_polymerase-Y"/>
</dbReference>
<dbReference type="Pfam" id="PF11799">
    <property type="entry name" value="IMS_C"/>
    <property type="match status" value="1"/>
</dbReference>
<dbReference type="Gene3D" id="3.30.70.270">
    <property type="match status" value="1"/>
</dbReference>
<dbReference type="NCBIfam" id="NF002882">
    <property type="entry name" value="PRK03348.1"/>
    <property type="match status" value="1"/>
</dbReference>
<protein>
    <recommendedName>
        <fullName evidence="16">DNA polymerase IV</fullName>
        <shortName evidence="16">Pol IV</shortName>
        <ecNumber evidence="16">2.7.7.7</ecNumber>
    </recommendedName>
</protein>
<evidence type="ECO:0000256" key="9">
    <source>
        <dbReference type="ARBA" id="ARBA00022723"/>
    </source>
</evidence>
<dbReference type="EMBL" id="CP036259">
    <property type="protein sequence ID" value="QDR83007.1"/>
    <property type="molecule type" value="Genomic_DNA"/>
</dbReference>
<evidence type="ECO:0000256" key="4">
    <source>
        <dbReference type="ARBA" id="ARBA00022457"/>
    </source>
</evidence>
<dbReference type="Gene3D" id="1.10.150.20">
    <property type="entry name" value="5' to 3' exonuclease, C-terminal subdomain"/>
    <property type="match status" value="1"/>
</dbReference>
<dbReference type="EC" id="2.7.7.7" evidence="16"/>
<evidence type="ECO:0000256" key="8">
    <source>
        <dbReference type="ARBA" id="ARBA00022705"/>
    </source>
</evidence>
<dbReference type="GO" id="GO:0009432">
    <property type="term" value="P:SOS response"/>
    <property type="evidence" value="ECO:0007669"/>
    <property type="project" value="TreeGrafter"/>
</dbReference>
<evidence type="ECO:0000313" key="18">
    <source>
        <dbReference type="EMBL" id="QDR83007.1"/>
    </source>
</evidence>
<comment type="function">
    <text evidence="16">Poorly processive, error-prone DNA polymerase involved in untargeted mutagenesis. Copies undamaged DNA at stalled replication forks, which arise in vivo from mismatched or misaligned primer ends. These misaligned primers can be extended by PolIV. Exhibits no 3'-5' exonuclease (proofreading) activity. May be involved in translesional synthesis, in conjunction with the beta clamp from PolIII.</text>
</comment>
<feature type="site" description="Substrate discrimination" evidence="16">
    <location>
        <position position="14"/>
    </location>
</feature>
<dbReference type="Gene3D" id="3.40.1170.60">
    <property type="match status" value="1"/>
</dbReference>
<dbReference type="Gene3D" id="3.30.1490.100">
    <property type="entry name" value="DNA polymerase, Y-family, little finger domain"/>
    <property type="match status" value="1"/>
</dbReference>
<evidence type="ECO:0000256" key="3">
    <source>
        <dbReference type="ARBA" id="ARBA00011245"/>
    </source>
</evidence>
<dbReference type="Pfam" id="PF00817">
    <property type="entry name" value="IMS"/>
    <property type="match status" value="1"/>
</dbReference>
<evidence type="ECO:0000256" key="7">
    <source>
        <dbReference type="ARBA" id="ARBA00022695"/>
    </source>
</evidence>
<keyword evidence="9 16" id="KW-0479">Metal-binding</keyword>
<evidence type="ECO:0000256" key="5">
    <source>
        <dbReference type="ARBA" id="ARBA00022490"/>
    </source>
</evidence>
<proteinExistence type="inferred from homology"/>
<dbReference type="SUPFAM" id="SSF56672">
    <property type="entry name" value="DNA/RNA polymerases"/>
    <property type="match status" value="1"/>
</dbReference>
<evidence type="ECO:0000256" key="6">
    <source>
        <dbReference type="ARBA" id="ARBA00022679"/>
    </source>
</evidence>
<dbReference type="InterPro" id="IPR022880">
    <property type="entry name" value="DNApol_IV"/>
</dbReference>
<comment type="subunit">
    <text evidence="3 16">Monomer.</text>
</comment>
<keyword evidence="8 16" id="KW-0235">DNA replication</keyword>
<feature type="active site" evidence="16">
    <location>
        <position position="104"/>
    </location>
</feature>
<dbReference type="InterPro" id="IPR001126">
    <property type="entry name" value="UmuC"/>
</dbReference>
<dbReference type="KEGG" id="sted:SPTER_44610"/>
<keyword evidence="10 16" id="KW-0227">DNA damage</keyword>
<dbReference type="FunFam" id="3.40.1170.60:FF:000001">
    <property type="entry name" value="DNA polymerase IV"/>
    <property type="match status" value="1"/>
</dbReference>
<keyword evidence="5 16" id="KW-0963">Cytoplasm</keyword>
<comment type="catalytic activity">
    <reaction evidence="15 16">
        <text>DNA(n) + a 2'-deoxyribonucleoside 5'-triphosphate = DNA(n+1) + diphosphate</text>
        <dbReference type="Rhea" id="RHEA:22508"/>
        <dbReference type="Rhea" id="RHEA-COMP:17339"/>
        <dbReference type="Rhea" id="RHEA-COMP:17340"/>
        <dbReference type="ChEBI" id="CHEBI:33019"/>
        <dbReference type="ChEBI" id="CHEBI:61560"/>
        <dbReference type="ChEBI" id="CHEBI:173112"/>
        <dbReference type="EC" id="2.7.7.7"/>
    </reaction>
</comment>
<evidence type="ECO:0000256" key="10">
    <source>
        <dbReference type="ARBA" id="ARBA00022763"/>
    </source>
</evidence>
<dbReference type="Proteomes" id="UP000320776">
    <property type="component" value="Chromosome"/>
</dbReference>
<comment type="subcellular location">
    <subcellularLocation>
        <location evidence="1 16">Cytoplasm</location>
    </subcellularLocation>
</comment>
<dbReference type="GO" id="GO:0003684">
    <property type="term" value="F:damaged DNA binding"/>
    <property type="evidence" value="ECO:0007669"/>
    <property type="project" value="InterPro"/>
</dbReference>
<dbReference type="InterPro" id="IPR036775">
    <property type="entry name" value="DNA_pol_Y-fam_lit_finger_sf"/>
</dbReference>
<dbReference type="NCBIfam" id="NF010731">
    <property type="entry name" value="PRK14133.1"/>
    <property type="match status" value="1"/>
</dbReference>
<keyword evidence="7 16" id="KW-0548">Nucleotidyltransferase</keyword>
<keyword evidence="11 16" id="KW-0460">Magnesium</keyword>
<evidence type="ECO:0000256" key="1">
    <source>
        <dbReference type="ARBA" id="ARBA00004496"/>
    </source>
</evidence>
<feature type="binding site" evidence="16">
    <location>
        <position position="9"/>
    </location>
    <ligand>
        <name>Mg(2+)</name>
        <dbReference type="ChEBI" id="CHEBI:18420"/>
    </ligand>
</feature>
<feature type="binding site" evidence="16">
    <location>
        <position position="103"/>
    </location>
    <ligand>
        <name>Mg(2+)</name>
        <dbReference type="ChEBI" id="CHEBI:18420"/>
    </ligand>
</feature>
<keyword evidence="12 16" id="KW-0239">DNA-directed DNA polymerase</keyword>
<dbReference type="PANTHER" id="PTHR11076">
    <property type="entry name" value="DNA REPAIR POLYMERASE UMUC / TRANSFERASE FAMILY MEMBER"/>
    <property type="match status" value="1"/>
</dbReference>
<dbReference type="GO" id="GO:0006281">
    <property type="term" value="P:DNA repair"/>
    <property type="evidence" value="ECO:0007669"/>
    <property type="project" value="UniProtKB-UniRule"/>
</dbReference>
<sequence>MQRWIIHVDMDAFYAAVEQRDNPELRGRPVIIGGTGPRGVVATASYEARKFGVRSAMPAIEAKRRCPHGIFLAPDHQKYNQVSQQIIQIFTDFSPVIEPLSLDEAFLDVTGMDGLFGSPVDIAVKIKERIKSELGLTASAGVAPNKFLAKLASDMKKPDGLMVIRPEQVVQVLAAIPVTRLWGVGQSTAQILDNLGLKTIGEVARFDPGNLAKHCGQVGYIIHQLANGQDERPVVADRQPKSIGKENTFAEDIRDREGLKTQLWLLVEMVGWRLRRQGLSGRTITVKVRFASFRTITRSKTLVVAANLDETIFRIAEEALANITLNEGVRLLGVTVSGLATASGQMSLFDQGDGKILAVAQAVDRLKERFGEGAVTRGRALIVRQS</sequence>